<dbReference type="Pfam" id="PF03965">
    <property type="entry name" value="Penicillinase_R"/>
    <property type="match status" value="1"/>
</dbReference>
<dbReference type="InterPro" id="IPR036390">
    <property type="entry name" value="WH_DNA-bd_sf"/>
</dbReference>
<keyword evidence="6" id="KW-1185">Reference proteome</keyword>
<dbReference type="PIRSF" id="PIRSF019455">
    <property type="entry name" value="CopR_AtkY"/>
    <property type="match status" value="1"/>
</dbReference>
<evidence type="ECO:0000256" key="1">
    <source>
        <dbReference type="ARBA" id="ARBA00011046"/>
    </source>
</evidence>
<evidence type="ECO:0000313" key="5">
    <source>
        <dbReference type="EMBL" id="RAK53668.1"/>
    </source>
</evidence>
<dbReference type="OrthoDB" id="279010at2"/>
<sequence length="137" mass="14794">MARLSARISTGISGAESQIMEALWARGPLGAEDLVREVGGPQGWGEATVKTLINRLLKKKAIASERVGGRARYRPLVSRADYVTGESQGLLDRLFGGEVAPLVAHYAKHRPLSAEEIDRLKALIAQMEKDDAEKGDG</sequence>
<dbReference type="InterPro" id="IPR036388">
    <property type="entry name" value="WH-like_DNA-bd_sf"/>
</dbReference>
<protein>
    <submittedName>
        <fullName evidence="5">BlaI/MecI/CopY family transcriptional regulator</fullName>
    </submittedName>
</protein>
<dbReference type="AlphaFoldDB" id="A0A328ALC9"/>
<accession>A0A328ALC9</accession>
<gene>
    <name evidence="5" type="ORF">DJ017_03560</name>
</gene>
<reference evidence="6" key="1">
    <citation type="submission" date="2018-05" db="EMBL/GenBank/DDBJ databases">
        <authorList>
            <person name="Li X."/>
        </authorList>
    </citation>
    <scope>NUCLEOTIDE SEQUENCE [LARGE SCALE GENOMIC DNA]</scope>
    <source>
        <strain evidence="6">LX32</strain>
    </source>
</reference>
<dbReference type="EMBL" id="QFYQ01000001">
    <property type="protein sequence ID" value="RAK53668.1"/>
    <property type="molecule type" value="Genomic_DNA"/>
</dbReference>
<evidence type="ECO:0000256" key="4">
    <source>
        <dbReference type="ARBA" id="ARBA00023163"/>
    </source>
</evidence>
<dbReference type="InterPro" id="IPR005650">
    <property type="entry name" value="BlaI_family"/>
</dbReference>
<evidence type="ECO:0000313" key="6">
    <source>
        <dbReference type="Proteomes" id="UP000249254"/>
    </source>
</evidence>
<proteinExistence type="inferred from homology"/>
<dbReference type="Gene3D" id="1.10.4040.10">
    <property type="entry name" value="Penicillinase repressor domain"/>
    <property type="match status" value="1"/>
</dbReference>
<keyword evidence="2" id="KW-0805">Transcription regulation</keyword>
<keyword evidence="3" id="KW-0238">DNA-binding</keyword>
<dbReference type="GO" id="GO:0003677">
    <property type="term" value="F:DNA binding"/>
    <property type="evidence" value="ECO:0007669"/>
    <property type="project" value="UniProtKB-KW"/>
</dbReference>
<comment type="similarity">
    <text evidence="1">Belongs to the BlaI transcriptional regulatory family.</text>
</comment>
<evidence type="ECO:0000256" key="2">
    <source>
        <dbReference type="ARBA" id="ARBA00023015"/>
    </source>
</evidence>
<comment type="caution">
    <text evidence="5">The sequence shown here is derived from an EMBL/GenBank/DDBJ whole genome shotgun (WGS) entry which is preliminary data.</text>
</comment>
<dbReference type="SUPFAM" id="SSF46785">
    <property type="entry name" value="Winged helix' DNA-binding domain"/>
    <property type="match status" value="1"/>
</dbReference>
<organism evidence="5 6">
    <name type="scientific">Phenylobacterium soli</name>
    <dbReference type="NCBI Taxonomy" id="2170551"/>
    <lineage>
        <taxon>Bacteria</taxon>
        <taxon>Pseudomonadati</taxon>
        <taxon>Pseudomonadota</taxon>
        <taxon>Alphaproteobacteria</taxon>
        <taxon>Caulobacterales</taxon>
        <taxon>Caulobacteraceae</taxon>
        <taxon>Phenylobacterium</taxon>
    </lineage>
</organism>
<dbReference type="Gene3D" id="1.10.10.10">
    <property type="entry name" value="Winged helix-like DNA-binding domain superfamily/Winged helix DNA-binding domain"/>
    <property type="match status" value="1"/>
</dbReference>
<dbReference type="RefSeq" id="WP_111527420.1">
    <property type="nucleotide sequence ID" value="NZ_JBHRSG010000005.1"/>
</dbReference>
<keyword evidence="4" id="KW-0804">Transcription</keyword>
<dbReference type="GO" id="GO:0045892">
    <property type="term" value="P:negative regulation of DNA-templated transcription"/>
    <property type="evidence" value="ECO:0007669"/>
    <property type="project" value="InterPro"/>
</dbReference>
<name>A0A328ALC9_9CAUL</name>
<evidence type="ECO:0000256" key="3">
    <source>
        <dbReference type="ARBA" id="ARBA00023125"/>
    </source>
</evidence>
<dbReference type="Proteomes" id="UP000249254">
    <property type="component" value="Unassembled WGS sequence"/>
</dbReference>